<keyword evidence="1" id="KW-0472">Membrane</keyword>
<evidence type="ECO:0000256" key="1">
    <source>
        <dbReference type="SAM" id="Phobius"/>
    </source>
</evidence>
<evidence type="ECO:0000313" key="3">
    <source>
        <dbReference type="Proteomes" id="UP000824156"/>
    </source>
</evidence>
<evidence type="ECO:0000313" key="2">
    <source>
        <dbReference type="EMBL" id="HIX53891.1"/>
    </source>
</evidence>
<sequence length="234" mass="26645">MKQESKGKINKKLFADRKRTNILSNPEQRLITYLVPKIPNWLSSDGLTLIGLIGSLLITASFLLAKYVHVSFLLFGIVSFFIQWFGDSLDGRIAFYRNKSRKWYGFALDIVVDWISTVFIGLGYVFYTEGIFELSGFVLVALYGWAMIVSQLRYKITGEYHIDSGPVGPTEIRVIISTMLLMEVLFPGVLDYLVFALCLVLLVNNLLDTLKLLKQGDERDHKEKAAKQKNVNTY</sequence>
<dbReference type="InterPro" id="IPR000462">
    <property type="entry name" value="CDP-OH_P_trans"/>
</dbReference>
<feature type="transmembrane region" description="Helical" evidence="1">
    <location>
        <begin position="174"/>
        <end position="203"/>
    </location>
</feature>
<gene>
    <name evidence="2" type="ORF">H9853_02605</name>
</gene>
<comment type="caution">
    <text evidence="2">The sequence shown here is derived from an EMBL/GenBank/DDBJ whole genome shotgun (WGS) entry which is preliminary data.</text>
</comment>
<dbReference type="Pfam" id="PF01066">
    <property type="entry name" value="CDP-OH_P_transf"/>
    <property type="match status" value="1"/>
</dbReference>
<feature type="transmembrane region" description="Helical" evidence="1">
    <location>
        <begin position="106"/>
        <end position="127"/>
    </location>
</feature>
<keyword evidence="1" id="KW-0812">Transmembrane</keyword>
<reference evidence="2" key="1">
    <citation type="journal article" date="2021" name="PeerJ">
        <title>Extensive microbial diversity within the chicken gut microbiome revealed by metagenomics and culture.</title>
        <authorList>
            <person name="Gilroy R."/>
            <person name="Ravi A."/>
            <person name="Getino M."/>
            <person name="Pursley I."/>
            <person name="Horton D.L."/>
            <person name="Alikhan N.F."/>
            <person name="Baker D."/>
            <person name="Gharbi K."/>
            <person name="Hall N."/>
            <person name="Watson M."/>
            <person name="Adriaenssens E.M."/>
            <person name="Foster-Nyarko E."/>
            <person name="Jarju S."/>
            <person name="Secka A."/>
            <person name="Antonio M."/>
            <person name="Oren A."/>
            <person name="Chaudhuri R.R."/>
            <person name="La Ragione R."/>
            <person name="Hildebrand F."/>
            <person name="Pallen M.J."/>
        </authorList>
    </citation>
    <scope>NUCLEOTIDE SEQUENCE</scope>
    <source>
        <strain evidence="2">1719</strain>
    </source>
</reference>
<dbReference type="AlphaFoldDB" id="A0A9D2AYJ8"/>
<dbReference type="InterPro" id="IPR043130">
    <property type="entry name" value="CDP-OH_PTrfase_TM_dom"/>
</dbReference>
<organism evidence="2 3">
    <name type="scientific">Candidatus Sphingobacterium stercoripullorum</name>
    <dbReference type="NCBI Taxonomy" id="2838759"/>
    <lineage>
        <taxon>Bacteria</taxon>
        <taxon>Pseudomonadati</taxon>
        <taxon>Bacteroidota</taxon>
        <taxon>Sphingobacteriia</taxon>
        <taxon>Sphingobacteriales</taxon>
        <taxon>Sphingobacteriaceae</taxon>
        <taxon>Sphingobacterium</taxon>
    </lineage>
</organism>
<name>A0A9D2AYJ8_9SPHI</name>
<reference evidence="2" key="2">
    <citation type="submission" date="2021-04" db="EMBL/GenBank/DDBJ databases">
        <authorList>
            <person name="Gilroy R."/>
        </authorList>
    </citation>
    <scope>NUCLEOTIDE SEQUENCE</scope>
    <source>
        <strain evidence="2">1719</strain>
    </source>
</reference>
<feature type="transmembrane region" description="Helical" evidence="1">
    <location>
        <begin position="46"/>
        <end position="65"/>
    </location>
</feature>
<feature type="transmembrane region" description="Helical" evidence="1">
    <location>
        <begin position="70"/>
        <end position="86"/>
    </location>
</feature>
<accession>A0A9D2AYJ8</accession>
<feature type="transmembrane region" description="Helical" evidence="1">
    <location>
        <begin position="134"/>
        <end position="154"/>
    </location>
</feature>
<dbReference type="EMBL" id="DXEZ01000073">
    <property type="protein sequence ID" value="HIX53891.1"/>
    <property type="molecule type" value="Genomic_DNA"/>
</dbReference>
<keyword evidence="1" id="KW-1133">Transmembrane helix</keyword>
<dbReference type="Proteomes" id="UP000824156">
    <property type="component" value="Unassembled WGS sequence"/>
</dbReference>
<proteinExistence type="predicted"/>
<protein>
    <submittedName>
        <fullName evidence="2">CDP-alcohol phosphatidyltransferase family protein</fullName>
    </submittedName>
</protein>
<dbReference type="Gene3D" id="1.20.120.1760">
    <property type="match status" value="1"/>
</dbReference>